<feature type="domain" description="Flagellar basal body rod protein N-terminal" evidence="7">
    <location>
        <begin position="15"/>
        <end position="41"/>
    </location>
</feature>
<dbReference type="RefSeq" id="WP_002975016.1">
    <property type="nucleotide sequence ID" value="NZ_NPDQ01000002.1"/>
</dbReference>
<evidence type="ECO:0000256" key="3">
    <source>
        <dbReference type="ARBA" id="ARBA00014376"/>
    </source>
</evidence>
<sequence length="143" mass="16662">MFEATHFMKTQDLLERGLGAATQRRKVITDNIANADVPNFKRSEVVFESMLKRAIESEKIEKDKAVPTKITNDRHIEFFKPLDYRDAKPKTNLDYLTTMRPDGNNVDIEKEVVEANQNQMSYSLMIDRLNQNNRLLNIVMRTN</sequence>
<keyword evidence="8" id="KW-0969">Cilium</keyword>
<keyword evidence="9" id="KW-1185">Reference proteome</keyword>
<keyword evidence="4 6" id="KW-0975">Bacterial flagellum</keyword>
<evidence type="ECO:0000256" key="2">
    <source>
        <dbReference type="ARBA" id="ARBA00009677"/>
    </source>
</evidence>
<evidence type="ECO:0000256" key="5">
    <source>
        <dbReference type="ARBA" id="ARBA00024934"/>
    </source>
</evidence>
<dbReference type="NCBIfam" id="TIGR01396">
    <property type="entry name" value="FlgB"/>
    <property type="match status" value="1"/>
</dbReference>
<evidence type="ECO:0000313" key="9">
    <source>
        <dbReference type="Proteomes" id="UP000297891"/>
    </source>
</evidence>
<dbReference type="Pfam" id="PF00460">
    <property type="entry name" value="Flg_bb_rod"/>
    <property type="match status" value="1"/>
</dbReference>
<dbReference type="PROSITE" id="PS00588">
    <property type="entry name" value="FLAGELLA_BB_ROD"/>
    <property type="match status" value="1"/>
</dbReference>
<dbReference type="GO" id="GO:0030694">
    <property type="term" value="C:bacterial-type flagellum basal body, rod"/>
    <property type="evidence" value="ECO:0007669"/>
    <property type="project" value="InterPro"/>
</dbReference>
<dbReference type="OrthoDB" id="9792068at2"/>
<dbReference type="InterPro" id="IPR006300">
    <property type="entry name" value="FlgB"/>
</dbReference>
<comment type="caution">
    <text evidence="8">The sequence shown here is derived from an EMBL/GenBank/DDBJ whole genome shotgun (WGS) entry which is preliminary data.</text>
</comment>
<comment type="subunit">
    <text evidence="6">The basal body constitutes a major portion of the flagellar organelle and consists of a number of rings mounted on a central rod.</text>
</comment>
<dbReference type="InterPro" id="IPR019776">
    <property type="entry name" value="Flagellar_basal_body_rod_CS"/>
</dbReference>
<dbReference type="PIRSF" id="PIRSF002889">
    <property type="entry name" value="Rod_FlgB"/>
    <property type="match status" value="1"/>
</dbReference>
<evidence type="ECO:0000259" key="7">
    <source>
        <dbReference type="Pfam" id="PF00460"/>
    </source>
</evidence>
<evidence type="ECO:0000313" key="8">
    <source>
        <dbReference type="EMBL" id="TGK96799.1"/>
    </source>
</evidence>
<dbReference type="EMBL" id="RQFP01000001">
    <property type="protein sequence ID" value="TGK96799.1"/>
    <property type="molecule type" value="Genomic_DNA"/>
</dbReference>
<keyword evidence="8" id="KW-0966">Cell projection</keyword>
<accession>A0A2M9Y5E1</accession>
<dbReference type="PANTHER" id="PTHR30435">
    <property type="entry name" value="FLAGELLAR PROTEIN"/>
    <property type="match status" value="1"/>
</dbReference>
<dbReference type="InterPro" id="IPR001444">
    <property type="entry name" value="Flag_bb_rod_N"/>
</dbReference>
<proteinExistence type="inferred from homology"/>
<dbReference type="PANTHER" id="PTHR30435:SF12">
    <property type="entry name" value="FLAGELLAR BASAL BODY ROD PROTEIN FLGB"/>
    <property type="match status" value="1"/>
</dbReference>
<evidence type="ECO:0000256" key="4">
    <source>
        <dbReference type="ARBA" id="ARBA00023143"/>
    </source>
</evidence>
<gene>
    <name evidence="8" type="primary">flgB</name>
    <name evidence="8" type="ORF">EHQ30_09465</name>
</gene>
<dbReference type="Proteomes" id="UP000297891">
    <property type="component" value="Unassembled WGS sequence"/>
</dbReference>
<dbReference type="NCBIfam" id="NF009267">
    <property type="entry name" value="PRK12624.1"/>
    <property type="match status" value="1"/>
</dbReference>
<keyword evidence="8" id="KW-0282">Flagellum</keyword>
<evidence type="ECO:0000256" key="1">
    <source>
        <dbReference type="ARBA" id="ARBA00004117"/>
    </source>
</evidence>
<reference evidence="8" key="1">
    <citation type="journal article" date="2019" name="PLoS Negl. Trop. Dis.">
        <title>Revisiting the worldwide diversity of Leptospira species in the environment.</title>
        <authorList>
            <person name="Vincent A.T."/>
            <person name="Schiettekatte O."/>
            <person name="Bourhy P."/>
            <person name="Veyrier F.J."/>
            <person name="Picardeau M."/>
        </authorList>
    </citation>
    <scope>NUCLEOTIDE SEQUENCE [LARGE SCALE GENOMIC DNA]</scope>
    <source>
        <strain evidence="8">201800277</strain>
    </source>
</reference>
<organism evidence="8 9">
    <name type="scientific">Leptospira brenneri</name>
    <dbReference type="NCBI Taxonomy" id="2023182"/>
    <lineage>
        <taxon>Bacteria</taxon>
        <taxon>Pseudomonadati</taxon>
        <taxon>Spirochaetota</taxon>
        <taxon>Spirochaetia</taxon>
        <taxon>Leptospirales</taxon>
        <taxon>Leptospiraceae</taxon>
        <taxon>Leptospira</taxon>
    </lineage>
</organism>
<dbReference type="AlphaFoldDB" id="A0A2M9Y5E1"/>
<comment type="function">
    <text evidence="5 6">Structural component of flagellum, the bacterial motility apparatus. Part of the rod structure of flagellar basal body.</text>
</comment>
<dbReference type="GO" id="GO:0071978">
    <property type="term" value="P:bacterial-type flagellum-dependent swarming motility"/>
    <property type="evidence" value="ECO:0007669"/>
    <property type="project" value="TreeGrafter"/>
</dbReference>
<comment type="subcellular location">
    <subcellularLocation>
        <location evidence="1 6">Bacterial flagellum basal body</location>
    </subcellularLocation>
</comment>
<protein>
    <recommendedName>
        <fullName evidence="3 6">Flagellar basal body rod protein FlgB</fullName>
    </recommendedName>
</protein>
<comment type="similarity">
    <text evidence="2 6">Belongs to the flagella basal body rod proteins family.</text>
</comment>
<name>A0A2M9Y5E1_9LEPT</name>
<dbReference type="GeneID" id="79826807"/>
<evidence type="ECO:0000256" key="6">
    <source>
        <dbReference type="PIRNR" id="PIRNR002889"/>
    </source>
</evidence>